<dbReference type="Proteomes" id="UP000326287">
    <property type="component" value="Chromosome"/>
</dbReference>
<evidence type="ECO:0000313" key="1">
    <source>
        <dbReference type="EMBL" id="QFU75428.1"/>
    </source>
</evidence>
<reference evidence="1 2" key="1">
    <citation type="submission" date="2019-02" db="EMBL/GenBank/DDBJ databases">
        <authorList>
            <person name="Li S.-H."/>
        </authorList>
    </citation>
    <scope>NUCLEOTIDE SEQUENCE [LARGE SCALE GENOMIC DNA]</scope>
    <source>
        <strain evidence="1 2">IMCC14385</strain>
    </source>
</reference>
<dbReference type="SUPFAM" id="SSF55920">
    <property type="entry name" value="Creatinase/aminopeptidase"/>
    <property type="match status" value="1"/>
</dbReference>
<dbReference type="Gene3D" id="3.90.230.10">
    <property type="entry name" value="Creatinase/methionine aminopeptidase superfamily"/>
    <property type="match status" value="1"/>
</dbReference>
<dbReference type="KEGG" id="halc:EY643_07045"/>
<name>A0A5P9NKD3_9GAMM</name>
<dbReference type="RefSeq" id="WP_152661535.1">
    <property type="nucleotide sequence ID" value="NZ_CP036422.1"/>
</dbReference>
<dbReference type="EMBL" id="CP036422">
    <property type="protein sequence ID" value="QFU75428.1"/>
    <property type="molecule type" value="Genomic_DNA"/>
</dbReference>
<keyword evidence="2" id="KW-1185">Reference proteome</keyword>
<gene>
    <name evidence="1" type="ORF">EY643_07045</name>
</gene>
<protein>
    <submittedName>
        <fullName evidence="1">M24 family metallopeptidase</fullName>
    </submittedName>
</protein>
<proteinExistence type="predicted"/>
<dbReference type="InterPro" id="IPR036005">
    <property type="entry name" value="Creatinase/aminopeptidase-like"/>
</dbReference>
<accession>A0A5P9NKD3</accession>
<evidence type="ECO:0000313" key="2">
    <source>
        <dbReference type="Proteomes" id="UP000326287"/>
    </source>
</evidence>
<organism evidence="1 2">
    <name type="scientific">Halioglobus maricola</name>
    <dbReference type="NCBI Taxonomy" id="2601894"/>
    <lineage>
        <taxon>Bacteria</taxon>
        <taxon>Pseudomonadati</taxon>
        <taxon>Pseudomonadota</taxon>
        <taxon>Gammaproteobacteria</taxon>
        <taxon>Cellvibrionales</taxon>
        <taxon>Halieaceae</taxon>
        <taxon>Halioglobus</taxon>
    </lineage>
</organism>
<sequence>MYRETIAKVFRQILLLGLFYSQSALSLEVLSLQAQAELVDRITHERLTEVLPSLMRREGVDLWVIMSREYNEDPILKTLLPATWMSARRHTMLVVHDPGEGAALEYLAVARYPVGKVFAPAWNVAEQPDQWRALEELITARAPETIAVNHSDNFALADGMSSTEYRKLQEALPATMRARLVSAERLAIAWLETRSKTEMAYYPQLVQTGHQLIARAFSSEVITPGVTTTDDVSWWLRERSQALGLGNWFHPSVSYQRNGEEGFNLQGTILPGDLIHVDFGLTWLRLNTDQQQHAYVLKPGESEVPRGLLEALVAGNQLQDILTANFKLGLTGNEVLSRSRKQALARGINPLIYSHPLGLHGHGAGPTIGMWDAQQGVPVKGDYPLFPDTAYSIELSATSAVAEWGGDVRIMLEEDAFFDGEIVDYMDGRQTAFHLIPSSEVKP</sequence>
<dbReference type="OrthoDB" id="9765815at2"/>
<dbReference type="AlphaFoldDB" id="A0A5P9NKD3"/>